<keyword evidence="1" id="KW-1133">Transmembrane helix</keyword>
<accession>A0A1H5SCD5</accession>
<proteinExistence type="predicted"/>
<keyword evidence="1" id="KW-0812">Transmembrane</keyword>
<organism evidence="2 3">
    <name type="scientific">Nitrosospira multiformis (strain ATCC 25196 / NCIMB 11849 / C 71)</name>
    <dbReference type="NCBI Taxonomy" id="323848"/>
    <lineage>
        <taxon>Bacteria</taxon>
        <taxon>Pseudomonadati</taxon>
        <taxon>Pseudomonadota</taxon>
        <taxon>Betaproteobacteria</taxon>
        <taxon>Nitrosomonadales</taxon>
        <taxon>Nitrosomonadaceae</taxon>
        <taxon>Nitrosospira</taxon>
    </lineage>
</organism>
<evidence type="ECO:0000256" key="1">
    <source>
        <dbReference type="SAM" id="Phobius"/>
    </source>
</evidence>
<evidence type="ECO:0000313" key="2">
    <source>
        <dbReference type="EMBL" id="SEF48239.1"/>
    </source>
</evidence>
<gene>
    <name evidence="2" type="ORF">SAMN05216403_102100</name>
</gene>
<evidence type="ECO:0000313" key="3">
    <source>
        <dbReference type="Proteomes" id="UP000236751"/>
    </source>
</evidence>
<feature type="transmembrane region" description="Helical" evidence="1">
    <location>
        <begin position="65"/>
        <end position="83"/>
    </location>
</feature>
<protein>
    <submittedName>
        <fullName evidence="2">Uncharacterized protein</fullName>
    </submittedName>
</protein>
<dbReference type="AlphaFoldDB" id="A0A1H5SCD5"/>
<reference evidence="2 3" key="1">
    <citation type="submission" date="2016-10" db="EMBL/GenBank/DDBJ databases">
        <authorList>
            <person name="de Groot N.N."/>
        </authorList>
    </citation>
    <scope>NUCLEOTIDE SEQUENCE [LARGE SCALE GENOMIC DNA]</scope>
    <source>
        <strain evidence="2 3">Nl13</strain>
    </source>
</reference>
<dbReference type="EMBL" id="FNVK01000002">
    <property type="protein sequence ID" value="SEF48239.1"/>
    <property type="molecule type" value="Genomic_DNA"/>
</dbReference>
<name>A0A1H5SCD5_NITMU</name>
<sequence length="84" mass="9722">MFLLLSLQLLLLELLVLSGIFLALLSLTFEYLLMFLSILPRMLEFISLSRGFGTQGKQQDRKKSAHYYIAICLVRMVMTAFKLF</sequence>
<dbReference type="Proteomes" id="UP000236751">
    <property type="component" value="Unassembled WGS sequence"/>
</dbReference>
<keyword evidence="1" id="KW-0472">Membrane</keyword>